<feature type="domain" description="VOC" evidence="2">
    <location>
        <begin position="153"/>
        <end position="277"/>
    </location>
</feature>
<dbReference type="GO" id="GO:0016829">
    <property type="term" value="F:lyase activity"/>
    <property type="evidence" value="ECO:0007669"/>
    <property type="project" value="UniProtKB-KW"/>
</dbReference>
<name>A0A3N6MF25_NATCH</name>
<dbReference type="SUPFAM" id="SSF54593">
    <property type="entry name" value="Glyoxalase/Bleomycin resistance protein/Dihydroxybiphenyl dioxygenase"/>
    <property type="match status" value="1"/>
</dbReference>
<dbReference type="InterPro" id="IPR029068">
    <property type="entry name" value="Glyas_Bleomycin-R_OHBP_Dase"/>
</dbReference>
<evidence type="ECO:0000256" key="1">
    <source>
        <dbReference type="SAM" id="MobiDB-lite"/>
    </source>
</evidence>
<comment type="caution">
    <text evidence="3">The sequence shown here is derived from an EMBL/GenBank/DDBJ whole genome shotgun (WGS) entry which is preliminary data.</text>
</comment>
<feature type="domain" description="VOC" evidence="2">
    <location>
        <begin position="9"/>
        <end position="122"/>
    </location>
</feature>
<proteinExistence type="predicted"/>
<gene>
    <name evidence="3" type="ORF">EA472_04825</name>
</gene>
<keyword evidence="4" id="KW-1185">Reference proteome</keyword>
<sequence>MNTNQPIAKLGHVAIHTPDLDESLWFFDEVLGLHVVERDDDTAYLRGQRDWEHHTLSVTESGKKGVDHIALRTTSSEALDHLAERFESEGTDVTYVDAGEEPGQGEAIRVEKFGHPYEFYYDVDKPDAPEGQRSGLKNRVYSEAVANRIAPRRIDHVHVQDPGGTAKEHAAWLQEALGFQLNECYRGTDDELWGWWFAVTALPHDLAIHREPADSSPGFHHLSYHLDSFDDLWNAADILSEVGIEPDGGPGRHAITRADFLYVSDPASGFRIELFAGPGYLNFEPDWEPIEWTESDIGGENNHQWVGEGPSWEGTSYPDA</sequence>
<dbReference type="Gene3D" id="3.10.180.10">
    <property type="entry name" value="2,3-Dihydroxybiphenyl 1,2-Dioxygenase, domain 1"/>
    <property type="match status" value="2"/>
</dbReference>
<dbReference type="OrthoDB" id="37941at2157"/>
<keyword evidence="3" id="KW-0456">Lyase</keyword>
<dbReference type="Proteomes" id="UP000281431">
    <property type="component" value="Unassembled WGS sequence"/>
</dbReference>
<evidence type="ECO:0000313" key="3">
    <source>
        <dbReference type="EMBL" id="RQH02624.1"/>
    </source>
</evidence>
<evidence type="ECO:0000313" key="4">
    <source>
        <dbReference type="Proteomes" id="UP000281431"/>
    </source>
</evidence>
<organism evidence="3 4">
    <name type="scientific">Natrarchaeobius chitinivorans</name>
    <dbReference type="NCBI Taxonomy" id="1679083"/>
    <lineage>
        <taxon>Archaea</taxon>
        <taxon>Methanobacteriati</taxon>
        <taxon>Methanobacteriota</taxon>
        <taxon>Stenosarchaea group</taxon>
        <taxon>Halobacteria</taxon>
        <taxon>Halobacteriales</taxon>
        <taxon>Natrialbaceae</taxon>
        <taxon>Natrarchaeobius</taxon>
    </lineage>
</organism>
<dbReference type="Pfam" id="PF00903">
    <property type="entry name" value="Glyoxalase"/>
    <property type="match status" value="2"/>
</dbReference>
<dbReference type="InterPro" id="IPR037523">
    <property type="entry name" value="VOC_core"/>
</dbReference>
<dbReference type="PROSITE" id="PS51819">
    <property type="entry name" value="VOC"/>
    <property type="match status" value="2"/>
</dbReference>
<dbReference type="InterPro" id="IPR050383">
    <property type="entry name" value="GlyoxalaseI/FosfomycinResist"/>
</dbReference>
<evidence type="ECO:0000259" key="2">
    <source>
        <dbReference type="PROSITE" id="PS51819"/>
    </source>
</evidence>
<dbReference type="PANTHER" id="PTHR21366">
    <property type="entry name" value="GLYOXALASE FAMILY PROTEIN"/>
    <property type="match status" value="1"/>
</dbReference>
<protein>
    <submittedName>
        <fullName evidence="3">Lactoylglutathione lyase</fullName>
    </submittedName>
</protein>
<dbReference type="AlphaFoldDB" id="A0A3N6MF25"/>
<feature type="region of interest" description="Disordered" evidence="1">
    <location>
        <begin position="294"/>
        <end position="320"/>
    </location>
</feature>
<accession>A0A3N6MF25</accession>
<dbReference type="EMBL" id="REFZ01000002">
    <property type="protein sequence ID" value="RQH02624.1"/>
    <property type="molecule type" value="Genomic_DNA"/>
</dbReference>
<dbReference type="InterPro" id="IPR004360">
    <property type="entry name" value="Glyas_Fos-R_dOase_dom"/>
</dbReference>
<reference evidence="3 4" key="1">
    <citation type="submission" date="2018-10" db="EMBL/GenBank/DDBJ databases">
        <title>Natrarchaeobius chitinivorans gen. nov., sp. nov., and Natrarchaeobius haloalkaliphilus sp. nov., alkaliphilic, chitin-utilizing haloarchaea from hypersaline alkaline lakes.</title>
        <authorList>
            <person name="Sorokin D.Y."/>
            <person name="Elcheninov A.G."/>
            <person name="Kostrikina N.A."/>
            <person name="Bale N.J."/>
            <person name="Sinninghe Damste J.S."/>
            <person name="Khijniak T.V."/>
            <person name="Kublanov I.V."/>
            <person name="Toshchakov S.V."/>
        </authorList>
    </citation>
    <scope>NUCLEOTIDE SEQUENCE [LARGE SCALE GENOMIC DNA]</scope>
    <source>
        <strain evidence="3 4">AArcht7</strain>
    </source>
</reference>